<keyword evidence="5 6" id="KW-0732">Signal</keyword>
<dbReference type="PANTHER" id="PTHR30532:SF28">
    <property type="entry name" value="PETROBACTIN-BINDING PROTEIN YCLQ"/>
    <property type="match status" value="1"/>
</dbReference>
<keyword evidence="9" id="KW-1185">Reference proteome</keyword>
<dbReference type="SUPFAM" id="SSF53807">
    <property type="entry name" value="Helical backbone' metal receptor"/>
    <property type="match status" value="1"/>
</dbReference>
<evidence type="ECO:0000256" key="1">
    <source>
        <dbReference type="ARBA" id="ARBA00004196"/>
    </source>
</evidence>
<keyword evidence="3" id="KW-0813">Transport</keyword>
<keyword evidence="4" id="KW-0406">Ion transport</keyword>
<dbReference type="OrthoDB" id="63946at2"/>
<dbReference type="Gene3D" id="3.40.50.1980">
    <property type="entry name" value="Nitrogenase molybdenum iron protein domain"/>
    <property type="match status" value="2"/>
</dbReference>
<gene>
    <name evidence="8" type="ORF">MORIYA_4277</name>
</gene>
<evidence type="ECO:0000256" key="6">
    <source>
        <dbReference type="SAM" id="SignalP"/>
    </source>
</evidence>
<dbReference type="PANTHER" id="PTHR30532">
    <property type="entry name" value="IRON III DICITRATE-BINDING PERIPLASMIC PROTEIN"/>
    <property type="match status" value="1"/>
</dbReference>
<dbReference type="EMBL" id="LS483250">
    <property type="protein sequence ID" value="SQD80729.1"/>
    <property type="molecule type" value="Genomic_DNA"/>
</dbReference>
<dbReference type="GO" id="GO:0030288">
    <property type="term" value="C:outer membrane-bounded periplasmic space"/>
    <property type="evidence" value="ECO:0007669"/>
    <property type="project" value="TreeGrafter"/>
</dbReference>
<organism evidence="8 9">
    <name type="scientific">Moritella yayanosii</name>
    <dbReference type="NCBI Taxonomy" id="69539"/>
    <lineage>
        <taxon>Bacteria</taxon>
        <taxon>Pseudomonadati</taxon>
        <taxon>Pseudomonadota</taxon>
        <taxon>Gammaproteobacteria</taxon>
        <taxon>Alteromonadales</taxon>
        <taxon>Moritellaceae</taxon>
        <taxon>Moritella</taxon>
    </lineage>
</organism>
<comment type="similarity">
    <text evidence="2">Belongs to the bacterial solute-binding protein 8 family.</text>
</comment>
<dbReference type="RefSeq" id="WP_112718234.1">
    <property type="nucleotide sequence ID" value="NZ_LS483250.1"/>
</dbReference>
<protein>
    <submittedName>
        <fullName evidence="8">Putative iron-enterobactin transporter subunit periplasmic-binding component of ABC superfamily, YclQ</fullName>
    </submittedName>
</protein>
<evidence type="ECO:0000256" key="5">
    <source>
        <dbReference type="ARBA" id="ARBA00022729"/>
    </source>
</evidence>
<evidence type="ECO:0000256" key="3">
    <source>
        <dbReference type="ARBA" id="ARBA00022448"/>
    </source>
</evidence>
<dbReference type="CDD" id="cd01140">
    <property type="entry name" value="FatB"/>
    <property type="match status" value="1"/>
</dbReference>
<dbReference type="InterPro" id="IPR051313">
    <property type="entry name" value="Bact_iron-sidero_bind"/>
</dbReference>
<evidence type="ECO:0000313" key="8">
    <source>
        <dbReference type="EMBL" id="SQD80729.1"/>
    </source>
</evidence>
<comment type="subcellular location">
    <subcellularLocation>
        <location evidence="1">Cell envelope</location>
    </subcellularLocation>
</comment>
<keyword evidence="4" id="KW-0408">Iron</keyword>
<proteinExistence type="inferred from homology"/>
<keyword evidence="4" id="KW-0410">Iron transport</keyword>
<name>A0A330LVF4_9GAMM</name>
<evidence type="ECO:0000313" key="9">
    <source>
        <dbReference type="Proteomes" id="UP000250163"/>
    </source>
</evidence>
<accession>A0A330LVF4</accession>
<dbReference type="InterPro" id="IPR002491">
    <property type="entry name" value="ABC_transptr_periplasmic_BD"/>
</dbReference>
<evidence type="ECO:0000256" key="4">
    <source>
        <dbReference type="ARBA" id="ARBA00022496"/>
    </source>
</evidence>
<dbReference type="GO" id="GO:1901678">
    <property type="term" value="P:iron coordination entity transport"/>
    <property type="evidence" value="ECO:0007669"/>
    <property type="project" value="UniProtKB-ARBA"/>
</dbReference>
<sequence length="302" mass="33403">MNKSIAIMLLSLVVSSFVQAETITVSHALGDTTLETNPERVVVTGMGVLDAIDYFGITPVAVTKAPMLPDYLAKYKGNQFASSGSLHEPDFETIYMQKPDLIIIGPRAMTSYKELSKIAPTIVFAVDSQAYWESTKMQWRVIGEVFDIKGKVEEKIASVDQQINKIKSYNQKNNAAALTVMSSGGNITTFGSQSRFSAIYNDFGFKEAAEGIKESTHGNLVSYEYIRNINPTNLLIVDRDKLLNKDDNSTRQAFDNPLVKSTDAYKNNKITYLDLSAWYLAIAGVTATDQMIADIKQAIHLN</sequence>
<dbReference type="KEGG" id="mya:MORIYA_4277"/>
<evidence type="ECO:0000256" key="2">
    <source>
        <dbReference type="ARBA" id="ARBA00008814"/>
    </source>
</evidence>
<dbReference type="Pfam" id="PF01497">
    <property type="entry name" value="Peripla_BP_2"/>
    <property type="match status" value="1"/>
</dbReference>
<dbReference type="InterPro" id="IPR033870">
    <property type="entry name" value="FatB"/>
</dbReference>
<feature type="signal peptide" evidence="6">
    <location>
        <begin position="1"/>
        <end position="20"/>
    </location>
</feature>
<dbReference type="AlphaFoldDB" id="A0A330LVF4"/>
<feature type="chain" id="PRO_5016450007" evidence="6">
    <location>
        <begin position="21"/>
        <end position="302"/>
    </location>
</feature>
<evidence type="ECO:0000259" key="7">
    <source>
        <dbReference type="PROSITE" id="PS50983"/>
    </source>
</evidence>
<dbReference type="Proteomes" id="UP000250163">
    <property type="component" value="Chromosome MORIYA"/>
</dbReference>
<reference evidence="9" key="1">
    <citation type="submission" date="2018-05" db="EMBL/GenBank/DDBJ databases">
        <authorList>
            <person name="Cea G.-C."/>
            <person name="William W."/>
        </authorList>
    </citation>
    <scope>NUCLEOTIDE SEQUENCE [LARGE SCALE GENOMIC DNA]</scope>
    <source>
        <strain evidence="9">DB21MT 5</strain>
    </source>
</reference>
<dbReference type="PROSITE" id="PS50983">
    <property type="entry name" value="FE_B12_PBP"/>
    <property type="match status" value="1"/>
</dbReference>
<feature type="domain" description="Fe/B12 periplasmic-binding" evidence="7">
    <location>
        <begin position="40"/>
        <end position="302"/>
    </location>
</feature>